<evidence type="ECO:0000256" key="1">
    <source>
        <dbReference type="ARBA" id="ARBA00004613"/>
    </source>
</evidence>
<feature type="compositionally biased region" description="Low complexity" evidence="3">
    <location>
        <begin position="481"/>
        <end position="509"/>
    </location>
</feature>
<dbReference type="InterPro" id="IPR050557">
    <property type="entry name" value="RTX_toxin/Mannuronan_C5-epim"/>
</dbReference>
<dbReference type="InterPro" id="IPR018511">
    <property type="entry name" value="Hemolysin-typ_Ca-bd_CS"/>
</dbReference>
<organism evidence="4 5">
    <name type="scientific">Paracoccus mangrovi</name>
    <dbReference type="NCBI Taxonomy" id="1715645"/>
    <lineage>
        <taxon>Bacteria</taxon>
        <taxon>Pseudomonadati</taxon>
        <taxon>Pseudomonadota</taxon>
        <taxon>Alphaproteobacteria</taxon>
        <taxon>Rhodobacterales</taxon>
        <taxon>Paracoccaceae</taxon>
        <taxon>Paracoccus</taxon>
    </lineage>
</organism>
<evidence type="ECO:0000313" key="5">
    <source>
        <dbReference type="Proteomes" id="UP001595721"/>
    </source>
</evidence>
<reference evidence="5" key="1">
    <citation type="journal article" date="2019" name="Int. J. Syst. Evol. Microbiol.">
        <title>The Global Catalogue of Microorganisms (GCM) 10K type strain sequencing project: providing services to taxonomists for standard genome sequencing and annotation.</title>
        <authorList>
            <consortium name="The Broad Institute Genomics Platform"/>
            <consortium name="The Broad Institute Genome Sequencing Center for Infectious Disease"/>
            <person name="Wu L."/>
            <person name="Ma J."/>
        </authorList>
    </citation>
    <scope>NUCLEOTIDE SEQUENCE [LARGE SCALE GENOMIC DNA]</scope>
    <source>
        <strain evidence="5">KCTC 42899</strain>
    </source>
</reference>
<protein>
    <submittedName>
        <fullName evidence="4">Calcium-binding protein</fullName>
    </submittedName>
</protein>
<dbReference type="Gene3D" id="2.150.10.10">
    <property type="entry name" value="Serralysin-like metalloprotease, C-terminal"/>
    <property type="match status" value="3"/>
</dbReference>
<feature type="compositionally biased region" description="Low complexity" evidence="3">
    <location>
        <begin position="458"/>
        <end position="473"/>
    </location>
</feature>
<dbReference type="InterPro" id="IPR001343">
    <property type="entry name" value="Hemolysn_Ca-bd"/>
</dbReference>
<dbReference type="Proteomes" id="UP001595721">
    <property type="component" value="Unassembled WGS sequence"/>
</dbReference>
<sequence length="550" mass="56047">MAFLRGGNGADSLVGTIGSDTLAGFYGSDRLNPGRGADRADGGPGADVLLWDEDRNSSGVIDNYTGSDWYEQYDSNLYGSLSGGDRLVLGSSAGAGGFRVTFTTSEAGRASDAYGNRLNFTGIERIQTGVGNDLIDGTHARILGERHAGDATSYVPQHGLTVMAGAGNDTVRGTSASDVLDGGGGNDRLFGGGGTDLMMSSAGNDWVHGGAGDDNVRWGNNGGTGPIHNIGHDTLIGGNGTDLLNLWGKGDGENSVGTYVVLTGRSSGWATFTADNGRATFSEFEQFWTHEGRDTVSGANADIGLNTRGIMFNTRWGDDVLTGSRGNDTLEGGDGADTINGGRGNDVISMFESFWVADGGSVAADGARDVLVLQDGSGVDKVRAFKIGGSDGDRLNVGGMHDAQGNRVDVNDVRVGSSNGDAVLIFPNGERVIFEGVSPATLTRSVLVDLGIPATSSQSAAQNAPAAVQAARSTDADASAKQDLAAAGDDASAATGSHDPMPADDAGAMAANAPAAGDSLLSLYSGLADLFGDANAQSMAEADAMDFNWG</sequence>
<proteinExistence type="predicted"/>
<dbReference type="SUPFAM" id="SSF51120">
    <property type="entry name" value="beta-Roll"/>
    <property type="match status" value="3"/>
</dbReference>
<dbReference type="PANTHER" id="PTHR38340">
    <property type="entry name" value="S-LAYER PROTEIN"/>
    <property type="match status" value="1"/>
</dbReference>
<dbReference type="RefSeq" id="WP_377744360.1">
    <property type="nucleotide sequence ID" value="NZ_JBHRXJ010000006.1"/>
</dbReference>
<keyword evidence="5" id="KW-1185">Reference proteome</keyword>
<gene>
    <name evidence="4" type="ORF">ACFOMH_10535</name>
</gene>
<name>A0ABV7R503_9RHOB</name>
<dbReference type="PRINTS" id="PR00313">
    <property type="entry name" value="CABNDNGRPT"/>
</dbReference>
<dbReference type="EMBL" id="JBHRXJ010000006">
    <property type="protein sequence ID" value="MFC3528613.1"/>
    <property type="molecule type" value="Genomic_DNA"/>
</dbReference>
<accession>A0ABV7R503</accession>
<evidence type="ECO:0000313" key="4">
    <source>
        <dbReference type="EMBL" id="MFC3528613.1"/>
    </source>
</evidence>
<dbReference type="InterPro" id="IPR011049">
    <property type="entry name" value="Serralysin-like_metalloprot_C"/>
</dbReference>
<dbReference type="Pfam" id="PF00353">
    <property type="entry name" value="HemolysinCabind"/>
    <property type="match status" value="5"/>
</dbReference>
<keyword evidence="2" id="KW-0964">Secreted</keyword>
<evidence type="ECO:0000256" key="2">
    <source>
        <dbReference type="ARBA" id="ARBA00022525"/>
    </source>
</evidence>
<evidence type="ECO:0000256" key="3">
    <source>
        <dbReference type="SAM" id="MobiDB-lite"/>
    </source>
</evidence>
<dbReference type="PROSITE" id="PS00330">
    <property type="entry name" value="HEMOLYSIN_CALCIUM"/>
    <property type="match status" value="3"/>
</dbReference>
<comment type="subcellular location">
    <subcellularLocation>
        <location evidence="1">Secreted</location>
    </subcellularLocation>
</comment>
<feature type="region of interest" description="Disordered" evidence="3">
    <location>
        <begin position="458"/>
        <end position="509"/>
    </location>
</feature>
<comment type="caution">
    <text evidence="4">The sequence shown here is derived from an EMBL/GenBank/DDBJ whole genome shotgun (WGS) entry which is preliminary data.</text>
</comment>
<dbReference type="PANTHER" id="PTHR38340:SF1">
    <property type="entry name" value="S-LAYER PROTEIN"/>
    <property type="match status" value="1"/>
</dbReference>